<dbReference type="PANTHER" id="PTHR43630">
    <property type="entry name" value="POLY-BETA-1,6-N-ACETYL-D-GLUCOSAMINE SYNTHASE"/>
    <property type="match status" value="1"/>
</dbReference>
<proteinExistence type="predicted"/>
<dbReference type="Gene3D" id="3.90.550.10">
    <property type="entry name" value="Spore Coat Polysaccharide Biosynthesis Protein SpsA, Chain A"/>
    <property type="match status" value="2"/>
</dbReference>
<dbReference type="AlphaFoldDB" id="A0A2U3L1N0"/>
<dbReference type="EMBL" id="OMOF01000268">
    <property type="protein sequence ID" value="SPF45811.1"/>
    <property type="molecule type" value="Genomic_DNA"/>
</dbReference>
<organism evidence="1 2">
    <name type="scientific">Candidatus Desulfosporosinus infrequens</name>
    <dbReference type="NCBI Taxonomy" id="2043169"/>
    <lineage>
        <taxon>Bacteria</taxon>
        <taxon>Bacillati</taxon>
        <taxon>Bacillota</taxon>
        <taxon>Clostridia</taxon>
        <taxon>Eubacteriales</taxon>
        <taxon>Desulfitobacteriaceae</taxon>
        <taxon>Desulfosporosinus</taxon>
    </lineage>
</organism>
<dbReference type="Pfam" id="PF13704">
    <property type="entry name" value="Glyco_tranf_2_4"/>
    <property type="match status" value="1"/>
</dbReference>
<sequence>MQHRILLASPVRQKEHVLAQFLESLKLLDCTEVELDFAFVDDHNEHDLLTKFSTENANVRLFPGSPEDSYICDETTHYWRENLIWKIASYKDHFIKLALEEGYDYLFLIDSDLYVQPQTLKHLIELQKDIVSEVFWTRWQPNTIPLPQVWVTGHYQMYSAPRGEPINQEEIIKGTGEFLQMLSVPGTYKVGMLGACTLISRKALSMGVSFSQIYNLELWGEDRHFCIRAAALNLELYADTHYPPYHIYRESELEGLKEYKRQLGLNDELNVEPQDIETTVSLAPQSAIKGSRITLAMLVRNEANRYLENILKHASHYIDEAVILDDASEDNTIEICKAALNGIPLTLASNPETRFNNEIVLRKQLWEMVIATKPDWILILDADEVFEDKAAEVLKELAKVQEVDHYSFRLYDMWNESSYREDTYWRAHTVYRPFMVRYVPEYHWIWRETPQHCGRIPLNIYQLPGALCQLRLKHLGWMKAEDRLYKYNRYKQLDPNAVYGIAEQYESILDPQPNLVLWEE</sequence>
<dbReference type="Proteomes" id="UP000238916">
    <property type="component" value="Unassembled WGS sequence"/>
</dbReference>
<evidence type="ECO:0000313" key="1">
    <source>
        <dbReference type="EMBL" id="SPF45811.1"/>
    </source>
</evidence>
<name>A0A2U3L1N0_9FIRM</name>
<gene>
    <name evidence="1" type="ORF">SBF1_340003</name>
</gene>
<dbReference type="PANTHER" id="PTHR43630:SF2">
    <property type="entry name" value="GLYCOSYLTRANSFERASE"/>
    <property type="match status" value="1"/>
</dbReference>
<dbReference type="SUPFAM" id="SSF53448">
    <property type="entry name" value="Nucleotide-diphospho-sugar transferases"/>
    <property type="match status" value="2"/>
</dbReference>
<dbReference type="OrthoDB" id="183314at2"/>
<evidence type="ECO:0008006" key="3">
    <source>
        <dbReference type="Google" id="ProtNLM"/>
    </source>
</evidence>
<protein>
    <recommendedName>
        <fullName evidence="3">Glycosyl transferase</fullName>
    </recommendedName>
</protein>
<dbReference type="InterPro" id="IPR029044">
    <property type="entry name" value="Nucleotide-diphossugar_trans"/>
</dbReference>
<accession>A0A2U3L1N0</accession>
<reference evidence="2" key="1">
    <citation type="submission" date="2018-02" db="EMBL/GenBank/DDBJ databases">
        <authorList>
            <person name="Hausmann B."/>
        </authorList>
    </citation>
    <scope>NUCLEOTIDE SEQUENCE [LARGE SCALE GENOMIC DNA]</scope>
    <source>
        <strain evidence="2">Peat soil MAG SbF1</strain>
    </source>
</reference>
<evidence type="ECO:0000313" key="2">
    <source>
        <dbReference type="Proteomes" id="UP000238916"/>
    </source>
</evidence>